<feature type="transmembrane region" description="Helical" evidence="1">
    <location>
        <begin position="50"/>
        <end position="69"/>
    </location>
</feature>
<keyword evidence="1" id="KW-0472">Membrane</keyword>
<protein>
    <recommendedName>
        <fullName evidence="4">DUF5673 domain-containing protein</fullName>
    </recommendedName>
</protein>
<keyword evidence="3" id="KW-1185">Reference proteome</keyword>
<evidence type="ECO:0000313" key="3">
    <source>
        <dbReference type="Proteomes" id="UP001207228"/>
    </source>
</evidence>
<keyword evidence="1" id="KW-0812">Transmembrane</keyword>
<accession>A0ABT3RCD1</accession>
<dbReference type="Proteomes" id="UP001207228">
    <property type="component" value="Unassembled WGS sequence"/>
</dbReference>
<gene>
    <name evidence="2" type="ORF">OO017_06055</name>
</gene>
<comment type="caution">
    <text evidence="2">The sequence shown here is derived from an EMBL/GenBank/DDBJ whole genome shotgun (WGS) entry which is preliminary data.</text>
</comment>
<sequence length="189" mass="22567">MSRKKQYQTSDTRAKKLLSSKGLYFVVLLLSILALYYKGAIINEAKLLKYMKVSASITLLFSLFIWRFLKFKDYYLRKFKDRLYVVYFIVAFGMSSWLLSEIIGVPLDYYLIHESRVEPTKTIDCEIVSYTRKKKDKVTYRFKGELYNHYMVIPDERVTDVSQKYMVRLRVKPTLFEAYYVESIKLVKL</sequence>
<feature type="transmembrane region" description="Helical" evidence="1">
    <location>
        <begin position="21"/>
        <end position="38"/>
    </location>
</feature>
<feature type="transmembrane region" description="Helical" evidence="1">
    <location>
        <begin position="81"/>
        <end position="99"/>
    </location>
</feature>
<keyword evidence="1" id="KW-1133">Transmembrane helix</keyword>
<evidence type="ECO:0008006" key="4">
    <source>
        <dbReference type="Google" id="ProtNLM"/>
    </source>
</evidence>
<organism evidence="2 3">
    <name type="scientific">Pontibacter anaerobius</name>
    <dbReference type="NCBI Taxonomy" id="2993940"/>
    <lineage>
        <taxon>Bacteria</taxon>
        <taxon>Pseudomonadati</taxon>
        <taxon>Bacteroidota</taxon>
        <taxon>Cytophagia</taxon>
        <taxon>Cytophagales</taxon>
        <taxon>Hymenobacteraceae</taxon>
        <taxon>Pontibacter</taxon>
    </lineage>
</organism>
<dbReference type="RefSeq" id="WP_266051567.1">
    <property type="nucleotide sequence ID" value="NZ_JAPFQO010000003.1"/>
</dbReference>
<reference evidence="2 3" key="1">
    <citation type="submission" date="2022-11" db="EMBL/GenBank/DDBJ databases">
        <title>The characterization of three novel Bacteroidetes species and genomic analysis of their roles in tidal elemental geochemical cycles.</title>
        <authorList>
            <person name="Ma K.-J."/>
        </authorList>
    </citation>
    <scope>NUCLEOTIDE SEQUENCE [LARGE SCALE GENOMIC DNA]</scope>
    <source>
        <strain evidence="2 3">M82</strain>
    </source>
</reference>
<name>A0ABT3RCD1_9BACT</name>
<evidence type="ECO:0000256" key="1">
    <source>
        <dbReference type="SAM" id="Phobius"/>
    </source>
</evidence>
<dbReference type="EMBL" id="JAPFQO010000003">
    <property type="protein sequence ID" value="MCX2739502.1"/>
    <property type="molecule type" value="Genomic_DNA"/>
</dbReference>
<proteinExistence type="predicted"/>
<evidence type="ECO:0000313" key="2">
    <source>
        <dbReference type="EMBL" id="MCX2739502.1"/>
    </source>
</evidence>